<dbReference type="InterPro" id="IPR051533">
    <property type="entry name" value="WaaL-like"/>
</dbReference>
<evidence type="ECO:0000256" key="4">
    <source>
        <dbReference type="ARBA" id="ARBA00023136"/>
    </source>
</evidence>
<dbReference type="AlphaFoldDB" id="A0AAE3MJF7"/>
<dbReference type="EMBL" id="JAPFQP010000001">
    <property type="protein sequence ID" value="MCX2718549.1"/>
    <property type="molecule type" value="Genomic_DNA"/>
</dbReference>
<proteinExistence type="predicted"/>
<sequence length="403" mass="46873">MSSRTVMPVMAGIVLTISLVSIRYGSIMCLMLFLASGFFLIREKPKLPNIWAYIPFLIYIALNLVFFFLSDDQALAIKRLEKQLVLLFMPSVIFLFVRSGEDIQKSLLAFIGSLFVLSVISLIILMEFYFTNLEFVGSMDENYLQWKYPHLLGIHPTYWSYYLVVASTLLLWLPFSRLQNYARVGLLLIFNLNLFYLANRASIAINIVLIGIWLVFYLRQKSGRSLLKRTAAILGVISLVIVLFLQSSYFRKKIIDLINAKDERFFLWDRSLDIIAQNDFIYGEGIGGGQQRLREIMMEEYGQNDPREEYKEFDVHNQYIHDYLDYGIFGLFSILLIVFYPARYMKRIDKQTLVLASIMLLFFSSQLVESVFIRFQGKVLYATLYPLLIVSIKMAEDLSKNDH</sequence>
<dbReference type="RefSeq" id="WP_266010696.1">
    <property type="nucleotide sequence ID" value="NZ_JAPFQP010000001.1"/>
</dbReference>
<keyword evidence="8" id="KW-1185">Reference proteome</keyword>
<feature type="transmembrane region" description="Helical" evidence="5">
    <location>
        <begin position="353"/>
        <end position="373"/>
    </location>
</feature>
<dbReference type="Proteomes" id="UP001207116">
    <property type="component" value="Unassembled WGS sequence"/>
</dbReference>
<accession>A0AAE3MJF7</accession>
<gene>
    <name evidence="7" type="ORF">OO016_02945</name>
</gene>
<feature type="transmembrane region" description="Helical" evidence="5">
    <location>
        <begin position="323"/>
        <end position="341"/>
    </location>
</feature>
<dbReference type="GO" id="GO:0016020">
    <property type="term" value="C:membrane"/>
    <property type="evidence" value="ECO:0007669"/>
    <property type="project" value="UniProtKB-SubCell"/>
</dbReference>
<keyword evidence="7" id="KW-0436">Ligase</keyword>
<evidence type="ECO:0000256" key="2">
    <source>
        <dbReference type="ARBA" id="ARBA00022692"/>
    </source>
</evidence>
<keyword evidence="2 5" id="KW-0812">Transmembrane</keyword>
<feature type="transmembrane region" description="Helical" evidence="5">
    <location>
        <begin position="231"/>
        <end position="250"/>
    </location>
</feature>
<dbReference type="InterPro" id="IPR007016">
    <property type="entry name" value="O-antigen_ligase-rel_domated"/>
</dbReference>
<feature type="transmembrane region" description="Helical" evidence="5">
    <location>
        <begin position="107"/>
        <end position="130"/>
    </location>
</feature>
<keyword evidence="4 5" id="KW-0472">Membrane</keyword>
<feature type="domain" description="O-antigen ligase-related" evidence="6">
    <location>
        <begin position="187"/>
        <end position="334"/>
    </location>
</feature>
<evidence type="ECO:0000256" key="3">
    <source>
        <dbReference type="ARBA" id="ARBA00022989"/>
    </source>
</evidence>
<feature type="transmembrane region" description="Helical" evidence="5">
    <location>
        <begin position="12"/>
        <end position="41"/>
    </location>
</feature>
<comment type="caution">
    <text evidence="7">The sequence shown here is derived from an EMBL/GenBank/DDBJ whole genome shotgun (WGS) entry which is preliminary data.</text>
</comment>
<comment type="subcellular location">
    <subcellularLocation>
        <location evidence="1">Membrane</location>
        <topology evidence="1">Multi-pass membrane protein</topology>
    </subcellularLocation>
</comment>
<feature type="transmembrane region" description="Helical" evidence="5">
    <location>
        <begin position="150"/>
        <end position="173"/>
    </location>
</feature>
<evidence type="ECO:0000256" key="1">
    <source>
        <dbReference type="ARBA" id="ARBA00004141"/>
    </source>
</evidence>
<feature type="transmembrane region" description="Helical" evidence="5">
    <location>
        <begin position="180"/>
        <end position="197"/>
    </location>
</feature>
<evidence type="ECO:0000259" key="6">
    <source>
        <dbReference type="Pfam" id="PF04932"/>
    </source>
</evidence>
<reference evidence="7" key="1">
    <citation type="submission" date="2022-11" db="EMBL/GenBank/DDBJ databases">
        <title>The characterization of three novel Bacteroidetes species and genomic analysis of their roles in tidal elemental geochemical cycles.</title>
        <authorList>
            <person name="Ma K.-J."/>
        </authorList>
    </citation>
    <scope>NUCLEOTIDE SEQUENCE</scope>
    <source>
        <strain evidence="7">M415</strain>
    </source>
</reference>
<feature type="transmembrane region" description="Helical" evidence="5">
    <location>
        <begin position="50"/>
        <end position="70"/>
    </location>
</feature>
<dbReference type="GO" id="GO:0016874">
    <property type="term" value="F:ligase activity"/>
    <property type="evidence" value="ECO:0007669"/>
    <property type="project" value="UniProtKB-KW"/>
</dbReference>
<organism evidence="7 8">
    <name type="scientific">Lentiprolixibacter aurantiacus</name>
    <dbReference type="NCBI Taxonomy" id="2993939"/>
    <lineage>
        <taxon>Bacteria</taxon>
        <taxon>Pseudomonadati</taxon>
        <taxon>Bacteroidota</taxon>
        <taxon>Flavobacteriia</taxon>
        <taxon>Flavobacteriales</taxon>
        <taxon>Flavobacteriaceae</taxon>
        <taxon>Lentiprolixibacter</taxon>
    </lineage>
</organism>
<protein>
    <submittedName>
        <fullName evidence="7">O-antigen ligase family protein</fullName>
    </submittedName>
</protein>
<dbReference type="PANTHER" id="PTHR37422:SF13">
    <property type="entry name" value="LIPOPOLYSACCHARIDE BIOSYNTHESIS PROTEIN PA4999-RELATED"/>
    <property type="match status" value="1"/>
</dbReference>
<keyword evidence="3 5" id="KW-1133">Transmembrane helix</keyword>
<evidence type="ECO:0000256" key="5">
    <source>
        <dbReference type="SAM" id="Phobius"/>
    </source>
</evidence>
<feature type="transmembrane region" description="Helical" evidence="5">
    <location>
        <begin position="203"/>
        <end position="219"/>
    </location>
</feature>
<evidence type="ECO:0000313" key="7">
    <source>
        <dbReference type="EMBL" id="MCX2718549.1"/>
    </source>
</evidence>
<evidence type="ECO:0000313" key="8">
    <source>
        <dbReference type="Proteomes" id="UP001207116"/>
    </source>
</evidence>
<name>A0AAE3MJF7_9FLAO</name>
<dbReference type="PANTHER" id="PTHR37422">
    <property type="entry name" value="TEICHURONIC ACID BIOSYNTHESIS PROTEIN TUAE"/>
    <property type="match status" value="1"/>
</dbReference>
<dbReference type="Pfam" id="PF04932">
    <property type="entry name" value="Wzy_C"/>
    <property type="match status" value="1"/>
</dbReference>